<dbReference type="RefSeq" id="YP_009301276.1">
    <property type="nucleotide sequence ID" value="NC_031231.1"/>
</dbReference>
<dbReference type="KEGG" id="vg:29124731"/>
<accession>A0A140G6A4</accession>
<dbReference type="Proteomes" id="UP000201386">
    <property type="component" value="Segment"/>
</dbReference>
<dbReference type="GeneID" id="29124731"/>
<dbReference type="EMBL" id="KU647626">
    <property type="protein sequence ID" value="AMM44189.1"/>
    <property type="molecule type" value="Genomic_DNA"/>
</dbReference>
<protein>
    <submittedName>
        <fullName evidence="1">Uncharacterized protein</fullName>
    </submittedName>
</protein>
<evidence type="ECO:0000313" key="1">
    <source>
        <dbReference type="EMBL" id="AMM44189.1"/>
    </source>
</evidence>
<keyword evidence="2" id="KW-1185">Reference proteome</keyword>
<evidence type="ECO:0000313" key="2">
    <source>
        <dbReference type="Proteomes" id="UP000201386"/>
    </source>
</evidence>
<proteinExistence type="predicted"/>
<gene>
    <name evidence="1" type="primary">19</name>
    <name evidence="1" type="ORF">KELLEZIO_19</name>
</gene>
<reference evidence="1 2" key="1">
    <citation type="submission" date="2016-02" db="EMBL/GenBank/DDBJ databases">
        <authorList>
            <person name="Lynch K.C."/>
            <person name="Doan M."/>
            <person name="Paisley J.T."/>
            <person name="Allen K.G."/>
            <person name="Gaffney B.L."/>
            <person name="Rinehart C.A."/>
            <person name="King R.A."/>
            <person name="Staples A."/>
            <person name="Bowman C.A."/>
            <person name="Russell D.A."/>
            <person name="Pope W.H."/>
            <person name="Jacobs-Sera D."/>
            <person name="Hendrix R.W."/>
            <person name="Hatfull G.F."/>
        </authorList>
    </citation>
    <scope>NUCLEOTIDE SEQUENCE [LARGE SCALE GENOMIC DNA]</scope>
</reference>
<sequence length="73" mass="8364">MMHYIKAVWEYPREEPDFWTYPATAYPIDQITASGLEYPVSGDLTTDALRHVDLGKPAPHFRNETQQAKEPTA</sequence>
<organism evidence="1 2">
    <name type="scientific">Arthrobacter phage KellEzio</name>
    <dbReference type="NCBI Taxonomy" id="1796995"/>
    <lineage>
        <taxon>Viruses</taxon>
        <taxon>Duplodnaviria</taxon>
        <taxon>Heunggongvirae</taxon>
        <taxon>Uroviricota</taxon>
        <taxon>Caudoviricetes</taxon>
        <taxon>Kelleziovirus</taxon>
        <taxon>Kelleziovirus kellezzio</taxon>
    </lineage>
</organism>
<name>A0A140G6A4_9CAUD</name>